<dbReference type="InterPro" id="IPR003730">
    <property type="entry name" value="Cu_polyphenol_OxRdtase"/>
</dbReference>
<gene>
    <name evidence="13" type="ORF">FM101_11850</name>
</gene>
<comment type="similarity">
    <text evidence="3">Belongs to the purine nucleoside phosphorylase YfiH/LACC1 family.</text>
</comment>
<feature type="region of interest" description="Disordered" evidence="12">
    <location>
        <begin position="63"/>
        <end position="82"/>
    </location>
</feature>
<name>A0A1R4GMV6_9MICC</name>
<dbReference type="Proteomes" id="UP000195913">
    <property type="component" value="Unassembled WGS sequence"/>
</dbReference>
<evidence type="ECO:0000256" key="6">
    <source>
        <dbReference type="ARBA" id="ARBA00022801"/>
    </source>
</evidence>
<evidence type="ECO:0000256" key="4">
    <source>
        <dbReference type="ARBA" id="ARBA00022679"/>
    </source>
</evidence>
<protein>
    <submittedName>
        <fullName evidence="13">COG1496: Uncharacterized conserved protein</fullName>
    </submittedName>
</protein>
<evidence type="ECO:0000313" key="13">
    <source>
        <dbReference type="EMBL" id="SJM69540.1"/>
    </source>
</evidence>
<evidence type="ECO:0000256" key="10">
    <source>
        <dbReference type="ARBA" id="ARBA00048968"/>
    </source>
</evidence>
<dbReference type="GO" id="GO:0016787">
    <property type="term" value="F:hydrolase activity"/>
    <property type="evidence" value="ECO:0007669"/>
    <property type="project" value="UniProtKB-KW"/>
</dbReference>
<dbReference type="Gene3D" id="3.60.140.10">
    <property type="entry name" value="CNF1/YfiH-like putative cysteine hydrolases"/>
    <property type="match status" value="1"/>
</dbReference>
<dbReference type="Pfam" id="PF02578">
    <property type="entry name" value="Cu-oxidase_4"/>
    <property type="match status" value="1"/>
</dbReference>
<evidence type="ECO:0000256" key="12">
    <source>
        <dbReference type="SAM" id="MobiDB-lite"/>
    </source>
</evidence>
<sequence>MLRFEFPGATPAHVAFTSTADGNLALHVGDRQQEVLQRRRSLENRLGLAAGALRFMNQTHSVTVHSVDSSEQETSDGPTWGPDADALLSPDGSTPLAVMVADCLPVVFIASGGDGGLVTAVAHAGRHGLLGGILQNTVTAIREAAGESIHAWIGPSVCGSCYEVPAEMAAAAAEVMPGIESHTSWGTPSLDLPGAAAMLLEGLGVDVTATGVCTVEDRNYYSYRRDARTGRLAGVVWPAPLLERNR</sequence>
<evidence type="ECO:0000256" key="8">
    <source>
        <dbReference type="ARBA" id="ARBA00023008"/>
    </source>
</evidence>
<evidence type="ECO:0000256" key="2">
    <source>
        <dbReference type="ARBA" id="ARBA00003215"/>
    </source>
</evidence>
<reference evidence="13 14" key="1">
    <citation type="submission" date="2017-02" db="EMBL/GenBank/DDBJ databases">
        <authorList>
            <person name="Peterson S.W."/>
        </authorList>
    </citation>
    <scope>NUCLEOTIDE SEQUENCE [LARGE SCALE GENOMIC DNA]</scope>
    <source>
        <strain evidence="13 14">B Ar 00.02</strain>
    </source>
</reference>
<evidence type="ECO:0000313" key="14">
    <source>
        <dbReference type="Proteomes" id="UP000195913"/>
    </source>
</evidence>
<keyword evidence="7" id="KW-0862">Zinc</keyword>
<evidence type="ECO:0000256" key="1">
    <source>
        <dbReference type="ARBA" id="ARBA00000553"/>
    </source>
</evidence>
<dbReference type="PANTHER" id="PTHR30616:SF2">
    <property type="entry name" value="PURINE NUCLEOSIDE PHOSPHORYLASE LACC1"/>
    <property type="match status" value="1"/>
</dbReference>
<dbReference type="GO" id="GO:0005507">
    <property type="term" value="F:copper ion binding"/>
    <property type="evidence" value="ECO:0007669"/>
    <property type="project" value="TreeGrafter"/>
</dbReference>
<comment type="catalytic activity">
    <reaction evidence="9">
        <text>adenosine + H2O + H(+) = inosine + NH4(+)</text>
        <dbReference type="Rhea" id="RHEA:24408"/>
        <dbReference type="ChEBI" id="CHEBI:15377"/>
        <dbReference type="ChEBI" id="CHEBI:15378"/>
        <dbReference type="ChEBI" id="CHEBI:16335"/>
        <dbReference type="ChEBI" id="CHEBI:17596"/>
        <dbReference type="ChEBI" id="CHEBI:28938"/>
        <dbReference type="EC" id="3.5.4.4"/>
    </reaction>
    <physiologicalReaction direction="left-to-right" evidence="9">
        <dbReference type="Rhea" id="RHEA:24409"/>
    </physiologicalReaction>
</comment>
<evidence type="ECO:0000256" key="11">
    <source>
        <dbReference type="ARBA" id="ARBA00049893"/>
    </source>
</evidence>
<evidence type="ECO:0000256" key="3">
    <source>
        <dbReference type="ARBA" id="ARBA00007353"/>
    </source>
</evidence>
<dbReference type="InterPro" id="IPR011324">
    <property type="entry name" value="Cytotoxic_necrot_fac-like_cat"/>
</dbReference>
<dbReference type="GO" id="GO:0017061">
    <property type="term" value="F:S-methyl-5-thioadenosine phosphorylase activity"/>
    <property type="evidence" value="ECO:0007669"/>
    <property type="project" value="UniProtKB-EC"/>
</dbReference>
<dbReference type="AlphaFoldDB" id="A0A1R4GMV6"/>
<comment type="catalytic activity">
    <reaction evidence="1">
        <text>inosine + phosphate = alpha-D-ribose 1-phosphate + hypoxanthine</text>
        <dbReference type="Rhea" id="RHEA:27646"/>
        <dbReference type="ChEBI" id="CHEBI:17368"/>
        <dbReference type="ChEBI" id="CHEBI:17596"/>
        <dbReference type="ChEBI" id="CHEBI:43474"/>
        <dbReference type="ChEBI" id="CHEBI:57720"/>
        <dbReference type="EC" id="2.4.2.1"/>
    </reaction>
    <physiologicalReaction direction="left-to-right" evidence="1">
        <dbReference type="Rhea" id="RHEA:27647"/>
    </physiologicalReaction>
</comment>
<keyword evidence="6" id="KW-0378">Hydrolase</keyword>
<evidence type="ECO:0000256" key="9">
    <source>
        <dbReference type="ARBA" id="ARBA00047989"/>
    </source>
</evidence>
<dbReference type="PANTHER" id="PTHR30616">
    <property type="entry name" value="UNCHARACTERIZED PROTEIN YFIH"/>
    <property type="match status" value="1"/>
</dbReference>
<comment type="catalytic activity">
    <reaction evidence="11">
        <text>S-methyl-5'-thioadenosine + phosphate = 5-(methylsulfanyl)-alpha-D-ribose 1-phosphate + adenine</text>
        <dbReference type="Rhea" id="RHEA:11852"/>
        <dbReference type="ChEBI" id="CHEBI:16708"/>
        <dbReference type="ChEBI" id="CHEBI:17509"/>
        <dbReference type="ChEBI" id="CHEBI:43474"/>
        <dbReference type="ChEBI" id="CHEBI:58533"/>
        <dbReference type="EC" id="2.4.2.28"/>
    </reaction>
    <physiologicalReaction direction="left-to-right" evidence="11">
        <dbReference type="Rhea" id="RHEA:11853"/>
    </physiologicalReaction>
</comment>
<evidence type="ECO:0000256" key="5">
    <source>
        <dbReference type="ARBA" id="ARBA00022723"/>
    </source>
</evidence>
<comment type="catalytic activity">
    <reaction evidence="10">
        <text>adenosine + phosphate = alpha-D-ribose 1-phosphate + adenine</text>
        <dbReference type="Rhea" id="RHEA:27642"/>
        <dbReference type="ChEBI" id="CHEBI:16335"/>
        <dbReference type="ChEBI" id="CHEBI:16708"/>
        <dbReference type="ChEBI" id="CHEBI:43474"/>
        <dbReference type="ChEBI" id="CHEBI:57720"/>
        <dbReference type="EC" id="2.4.2.1"/>
    </reaction>
    <physiologicalReaction direction="left-to-right" evidence="10">
        <dbReference type="Rhea" id="RHEA:27643"/>
    </physiologicalReaction>
</comment>
<proteinExistence type="inferred from homology"/>
<keyword evidence="8" id="KW-0186">Copper</keyword>
<evidence type="ECO:0000256" key="7">
    <source>
        <dbReference type="ARBA" id="ARBA00022833"/>
    </source>
</evidence>
<organism evidence="13 14">
    <name type="scientific">Arthrobacter rhombi</name>
    <dbReference type="NCBI Taxonomy" id="71253"/>
    <lineage>
        <taxon>Bacteria</taxon>
        <taxon>Bacillati</taxon>
        <taxon>Actinomycetota</taxon>
        <taxon>Actinomycetes</taxon>
        <taxon>Micrococcales</taxon>
        <taxon>Micrococcaceae</taxon>
        <taxon>Arthrobacter</taxon>
    </lineage>
</organism>
<comment type="function">
    <text evidence="2">Purine nucleoside enzyme that catalyzes the phosphorolysis of adenosine and inosine nucleosides, yielding D-ribose 1-phosphate and the respective free bases, adenine and hypoxanthine. Also catalyzes the phosphorolysis of S-methyl-5'-thioadenosine into adenine and S-methyl-5-thio-alpha-D-ribose 1-phosphate. Also has adenosine deaminase activity.</text>
</comment>
<accession>A0A1R4GMV6</accession>
<keyword evidence="4" id="KW-0808">Transferase</keyword>
<keyword evidence="5" id="KW-0479">Metal-binding</keyword>
<dbReference type="SUPFAM" id="SSF64438">
    <property type="entry name" value="CNF1/YfiH-like putative cysteine hydrolases"/>
    <property type="match status" value="1"/>
</dbReference>
<dbReference type="EMBL" id="FUHW01000038">
    <property type="protein sequence ID" value="SJM69540.1"/>
    <property type="molecule type" value="Genomic_DNA"/>
</dbReference>
<dbReference type="InterPro" id="IPR038371">
    <property type="entry name" value="Cu_polyphenol_OxRdtase_sf"/>
</dbReference>
<dbReference type="CDD" id="cd16833">
    <property type="entry name" value="YfiH"/>
    <property type="match status" value="1"/>
</dbReference>
<keyword evidence="14" id="KW-1185">Reference proteome</keyword>